<feature type="domain" description="HTH CENPB-type" evidence="3">
    <location>
        <begin position="90"/>
        <end position="163"/>
    </location>
</feature>
<dbReference type="SUPFAM" id="SSF46689">
    <property type="entry name" value="Homeodomain-like"/>
    <property type="match status" value="1"/>
</dbReference>
<dbReference type="InterPro" id="IPR009057">
    <property type="entry name" value="Homeodomain-like_sf"/>
</dbReference>
<dbReference type="GO" id="GO:0005634">
    <property type="term" value="C:nucleus"/>
    <property type="evidence" value="ECO:0007669"/>
    <property type="project" value="TreeGrafter"/>
</dbReference>
<gene>
    <name evidence="4" type="ORF">PPTG_05255</name>
</gene>
<proteinExistence type="predicted"/>
<dbReference type="PROSITE" id="PS51253">
    <property type="entry name" value="HTH_CENPB"/>
    <property type="match status" value="1"/>
</dbReference>
<evidence type="ECO:0000259" key="3">
    <source>
        <dbReference type="PROSITE" id="PS51253"/>
    </source>
</evidence>
<dbReference type="VEuPathDB" id="FungiDB:PPTG_05255"/>
<evidence type="ECO:0000313" key="4">
    <source>
        <dbReference type="EMBL" id="ETN17455.1"/>
    </source>
</evidence>
<evidence type="ECO:0000313" key="5">
    <source>
        <dbReference type="Proteomes" id="UP000018817"/>
    </source>
</evidence>
<dbReference type="PANTHER" id="PTHR19303:SF57">
    <property type="entry name" value="HTH CENPB-TYPE DOMAIN-CONTAINING PROTEIN"/>
    <property type="match status" value="1"/>
</dbReference>
<dbReference type="InterPro" id="IPR006600">
    <property type="entry name" value="HTH_CenpB_DNA-bd_dom"/>
</dbReference>
<dbReference type="EMBL" id="KI669567">
    <property type="protein sequence ID" value="ETN17455.1"/>
    <property type="molecule type" value="Genomic_DNA"/>
</dbReference>
<evidence type="ECO:0000256" key="2">
    <source>
        <dbReference type="SAM" id="MobiDB-lite"/>
    </source>
</evidence>
<dbReference type="Proteomes" id="UP000018817">
    <property type="component" value="Unassembled WGS sequence"/>
</dbReference>
<dbReference type="SMART" id="SM00674">
    <property type="entry name" value="CENPB"/>
    <property type="match status" value="1"/>
</dbReference>
<dbReference type="PANTHER" id="PTHR19303">
    <property type="entry name" value="TRANSPOSON"/>
    <property type="match status" value="1"/>
</dbReference>
<dbReference type="AlphaFoldDB" id="W2QYW0"/>
<dbReference type="InterPro" id="IPR050863">
    <property type="entry name" value="CenT-Element_Derived"/>
</dbReference>
<keyword evidence="1" id="KW-0238">DNA-binding</keyword>
<dbReference type="GO" id="GO:0003677">
    <property type="term" value="F:DNA binding"/>
    <property type="evidence" value="ECO:0007669"/>
    <property type="project" value="UniProtKB-KW"/>
</dbReference>
<protein>
    <recommendedName>
        <fullName evidence="3">HTH CENPB-type domain-containing protein</fullName>
    </recommendedName>
</protein>
<feature type="region of interest" description="Disordered" evidence="2">
    <location>
        <begin position="1"/>
        <end position="22"/>
    </location>
</feature>
<dbReference type="STRING" id="761204.W2QYW0"/>
<sequence>MTRGRKRAPGGRGRQPSSYQREVDSYAKRLEVITFHDTNGMPATLDKFYDHQSAKKQENKRKRIYEWIKDRSRIESVCTSSTKASMKVLRGAGTATTISAAGEEAITEWIKSLREEGVPVSRLMLELKAKTIAEDEKVPDGIFEASWTWQQGFLRRHKLSLRAKTRQGLKKPEAMEADAKAYWEEVAKTKIELGVDKIFNADQSENY</sequence>
<reference evidence="5" key="1">
    <citation type="submission" date="2011-12" db="EMBL/GenBank/DDBJ databases">
        <authorList>
            <consortium name="The Broad Institute Genome Sequencing Platform"/>
            <person name="Russ C."/>
            <person name="Tyler B."/>
            <person name="Panabieres F."/>
            <person name="Shan W."/>
            <person name="Tripathy S."/>
            <person name="Grunwald N."/>
            <person name="Machado M."/>
            <person name="Young S.K."/>
            <person name="Zeng Q."/>
            <person name="Gargeya S."/>
            <person name="Fitzgerald M."/>
            <person name="Haas B."/>
            <person name="Abouelleil A."/>
            <person name="Alvarado L."/>
            <person name="Arachchi H.M."/>
            <person name="Berlin A."/>
            <person name="Chapman S.B."/>
            <person name="Gearin G."/>
            <person name="Goldberg J."/>
            <person name="Griggs A."/>
            <person name="Gujja S."/>
            <person name="Hansen M."/>
            <person name="Heiman D."/>
            <person name="Howarth C."/>
            <person name="Larimer J."/>
            <person name="Lui A."/>
            <person name="MacDonald P.J.P."/>
            <person name="McCowen C."/>
            <person name="Montmayeur A."/>
            <person name="Murphy C."/>
            <person name="Neiman D."/>
            <person name="Pearson M."/>
            <person name="Priest M."/>
            <person name="Roberts A."/>
            <person name="Saif S."/>
            <person name="Shea T."/>
            <person name="Sisk P."/>
            <person name="Stolte C."/>
            <person name="Sykes S."/>
            <person name="Wortman J."/>
            <person name="Nusbaum C."/>
            <person name="Birren B."/>
        </authorList>
    </citation>
    <scope>NUCLEOTIDE SEQUENCE [LARGE SCALE GENOMIC DNA]</scope>
    <source>
        <strain evidence="5">INRA-310</strain>
    </source>
</reference>
<evidence type="ECO:0000256" key="1">
    <source>
        <dbReference type="ARBA" id="ARBA00023125"/>
    </source>
</evidence>
<dbReference type="OMA" id="LEWIVAL"/>
<dbReference type="Pfam" id="PF03221">
    <property type="entry name" value="HTH_Tnp_Tc5"/>
    <property type="match status" value="1"/>
</dbReference>
<accession>W2QYW0</accession>
<dbReference type="Gene3D" id="1.10.10.60">
    <property type="entry name" value="Homeodomain-like"/>
    <property type="match status" value="1"/>
</dbReference>
<organism evidence="4 5">
    <name type="scientific">Phytophthora nicotianae (strain INRA-310)</name>
    <name type="common">Phytophthora parasitica</name>
    <dbReference type="NCBI Taxonomy" id="761204"/>
    <lineage>
        <taxon>Eukaryota</taxon>
        <taxon>Sar</taxon>
        <taxon>Stramenopiles</taxon>
        <taxon>Oomycota</taxon>
        <taxon>Peronosporomycetes</taxon>
        <taxon>Peronosporales</taxon>
        <taxon>Peronosporaceae</taxon>
        <taxon>Phytophthora</taxon>
    </lineage>
</organism>
<reference evidence="4 5" key="2">
    <citation type="submission" date="2013-11" db="EMBL/GenBank/DDBJ databases">
        <title>The Genome Sequence of Phytophthora parasitica INRA-310.</title>
        <authorList>
            <consortium name="The Broad Institute Genomics Platform"/>
            <person name="Russ C."/>
            <person name="Tyler B."/>
            <person name="Panabieres F."/>
            <person name="Shan W."/>
            <person name="Tripathy S."/>
            <person name="Grunwald N."/>
            <person name="Machado M."/>
            <person name="Johnson C.S."/>
            <person name="Arredondo F."/>
            <person name="Hong C."/>
            <person name="Coffey M."/>
            <person name="Young S.K."/>
            <person name="Zeng Q."/>
            <person name="Gargeya S."/>
            <person name="Fitzgerald M."/>
            <person name="Abouelleil A."/>
            <person name="Alvarado L."/>
            <person name="Chapman S.B."/>
            <person name="Gainer-Dewar J."/>
            <person name="Goldberg J."/>
            <person name="Griggs A."/>
            <person name="Gujja S."/>
            <person name="Hansen M."/>
            <person name="Howarth C."/>
            <person name="Imamovic A."/>
            <person name="Ireland A."/>
            <person name="Larimer J."/>
            <person name="McCowan C."/>
            <person name="Murphy C."/>
            <person name="Pearson M."/>
            <person name="Poon T.W."/>
            <person name="Priest M."/>
            <person name="Roberts A."/>
            <person name="Saif S."/>
            <person name="Shea T."/>
            <person name="Sykes S."/>
            <person name="Wortman J."/>
            <person name="Nusbaum C."/>
            <person name="Birren B."/>
        </authorList>
    </citation>
    <scope>NUCLEOTIDE SEQUENCE [LARGE SCALE GENOMIC DNA]</scope>
    <source>
        <strain evidence="4 5">INRA-310</strain>
    </source>
</reference>
<dbReference type="GeneID" id="20175315"/>
<dbReference type="RefSeq" id="XP_008897015.1">
    <property type="nucleotide sequence ID" value="XM_008898767.1"/>
</dbReference>
<name>W2QYW0_PHYN3</name>